<dbReference type="PANTHER" id="PTHR43531:SF14">
    <property type="entry name" value="METHYL-ACCEPTING CHEMOTAXIS PROTEIN I-RELATED"/>
    <property type="match status" value="1"/>
</dbReference>
<organism evidence="8 9">
    <name type="scientific">Chromobacterium violaceum</name>
    <dbReference type="NCBI Taxonomy" id="536"/>
    <lineage>
        <taxon>Bacteria</taxon>
        <taxon>Pseudomonadati</taxon>
        <taxon>Pseudomonadota</taxon>
        <taxon>Betaproteobacteria</taxon>
        <taxon>Neisseriales</taxon>
        <taxon>Chromobacteriaceae</taxon>
        <taxon>Chromobacterium</taxon>
    </lineage>
</organism>
<dbReference type="InterPro" id="IPR051310">
    <property type="entry name" value="MCP_chemotaxis"/>
</dbReference>
<evidence type="ECO:0000256" key="4">
    <source>
        <dbReference type="SAM" id="MobiDB-lite"/>
    </source>
</evidence>
<dbReference type="GO" id="GO:0007165">
    <property type="term" value="P:signal transduction"/>
    <property type="evidence" value="ECO:0007669"/>
    <property type="project" value="UniProtKB-KW"/>
</dbReference>
<evidence type="ECO:0000259" key="7">
    <source>
        <dbReference type="PROSITE" id="PS50885"/>
    </source>
</evidence>
<dbReference type="Pfam" id="PF00015">
    <property type="entry name" value="MCPsignal"/>
    <property type="match status" value="1"/>
</dbReference>
<evidence type="ECO:0000256" key="5">
    <source>
        <dbReference type="SAM" id="Phobius"/>
    </source>
</evidence>
<evidence type="ECO:0000313" key="8">
    <source>
        <dbReference type="EMBL" id="SUX33692.1"/>
    </source>
</evidence>
<keyword evidence="1" id="KW-0488">Methylation</keyword>
<comment type="caution">
    <text evidence="8">The sequence shown here is derived from an EMBL/GenBank/DDBJ whole genome shotgun (WGS) entry which is preliminary data.</text>
</comment>
<dbReference type="EMBL" id="UIGR01000001">
    <property type="protein sequence ID" value="SUX33692.1"/>
    <property type="molecule type" value="Genomic_DNA"/>
</dbReference>
<dbReference type="RefSeq" id="WP_341350551.1">
    <property type="nucleotide sequence ID" value="NZ_JBHMEH010000025.1"/>
</dbReference>
<keyword evidence="5" id="KW-1133">Transmembrane helix</keyword>
<dbReference type="CDD" id="cd11386">
    <property type="entry name" value="MCP_signal"/>
    <property type="match status" value="1"/>
</dbReference>
<dbReference type="InterPro" id="IPR035965">
    <property type="entry name" value="PAS-like_dom_sf"/>
</dbReference>
<dbReference type="GO" id="GO:0004888">
    <property type="term" value="F:transmembrane signaling receptor activity"/>
    <property type="evidence" value="ECO:0007669"/>
    <property type="project" value="InterPro"/>
</dbReference>
<evidence type="ECO:0000313" key="9">
    <source>
        <dbReference type="Proteomes" id="UP000254029"/>
    </source>
</evidence>
<dbReference type="SUPFAM" id="SSF55785">
    <property type="entry name" value="PYP-like sensor domain (PAS domain)"/>
    <property type="match status" value="1"/>
</dbReference>
<dbReference type="InterPro" id="IPR000014">
    <property type="entry name" value="PAS"/>
</dbReference>
<evidence type="ECO:0000256" key="1">
    <source>
        <dbReference type="ARBA" id="ARBA00022481"/>
    </source>
</evidence>
<keyword evidence="5" id="KW-0812">Transmembrane</keyword>
<accession>A0AAX2MBD5</accession>
<dbReference type="PROSITE" id="PS50111">
    <property type="entry name" value="CHEMOTAXIS_TRANSDUC_2"/>
    <property type="match status" value="1"/>
</dbReference>
<feature type="region of interest" description="Disordered" evidence="4">
    <location>
        <begin position="1175"/>
        <end position="1208"/>
    </location>
</feature>
<dbReference type="FunFam" id="1.10.287.950:FF:000002">
    <property type="entry name" value="Methyl-accepting chemotaxis protein"/>
    <property type="match status" value="1"/>
</dbReference>
<dbReference type="FunFam" id="3.30.450.20:FF:000075">
    <property type="entry name" value="Methyl-accepting chemotaxis protein"/>
    <property type="match status" value="4"/>
</dbReference>
<dbReference type="GO" id="GO:0006935">
    <property type="term" value="P:chemotaxis"/>
    <property type="evidence" value="ECO:0007669"/>
    <property type="project" value="InterPro"/>
</dbReference>
<dbReference type="SMART" id="SM00091">
    <property type="entry name" value="PAS"/>
    <property type="match status" value="4"/>
</dbReference>
<reference evidence="8 9" key="1">
    <citation type="submission" date="2018-06" db="EMBL/GenBank/DDBJ databases">
        <authorList>
            <consortium name="Pathogen Informatics"/>
            <person name="Doyle S."/>
        </authorList>
    </citation>
    <scope>NUCLEOTIDE SEQUENCE [LARGE SCALE GENOMIC DNA]</scope>
    <source>
        <strain evidence="8 9">NCTC8684</strain>
    </source>
</reference>
<evidence type="ECO:0000256" key="2">
    <source>
        <dbReference type="ARBA" id="ARBA00029447"/>
    </source>
</evidence>
<dbReference type="Gene3D" id="3.30.450.20">
    <property type="entry name" value="PAS domain"/>
    <property type="match status" value="4"/>
</dbReference>
<feature type="domain" description="Methyl-accepting transducer" evidence="6">
    <location>
        <begin position="898"/>
        <end position="1127"/>
    </location>
</feature>
<dbReference type="InterPro" id="IPR004089">
    <property type="entry name" value="MCPsignal_dom"/>
</dbReference>
<dbReference type="InterPro" id="IPR004090">
    <property type="entry name" value="Chemotax_Me-accpt_rcpt"/>
</dbReference>
<proteinExistence type="inferred from homology"/>
<dbReference type="PROSITE" id="PS50885">
    <property type="entry name" value="HAMP"/>
    <property type="match status" value="1"/>
</dbReference>
<dbReference type="Pfam" id="PF13188">
    <property type="entry name" value="PAS_8"/>
    <property type="match status" value="4"/>
</dbReference>
<protein>
    <submittedName>
        <fullName evidence="8">Aspartate chemoreceptor protein</fullName>
    </submittedName>
</protein>
<sequence length="1208" mass="130199">MSDIRLKQQLTLGIGLLVVAMAAALYLAQAQLHRLQGAADDVADGQSAQIAQLALAGQAQQASQLLLRQLGGLLPDDSLAAQRAAQPPLDAALDGVTGRLNSLSAHASPDAKAKLDAARNLDGPLRSQIAAYRQLLAGGRGEEAHGYLAATLWPAALKYQDAIGQYVRFEGEQALKAEPADAGVSAGAIGNELLSMGVALLLLAAVLAWLLRRALDRQFGGDLQLLATVLRELADGEVRTEFRVRPGDKDSLFACLADVVAHTLENLRVRNALDVCTTNVMIADDNHQVVYANRAVLDMFQQAEADIRQELPQFSARTILGSSIDNFHRNPSYQRGVLQQLTGTHRGTIKVGGRTFSLVLTPIRDGQNRKLGAVVEWLDTTRDLELKAAEEARLAADLRVAAENARIRSALDVCTTNVMIADEDHRIIYTNQSVQKMFQQAEADIRRDIPRFSAGGLLGSNIDDFHKNPTYQRGLLQQVRESHRSSISVGGRTFGLILTPILGAKGERLGDVVEWQDNTEMLRLQREADLRAEKESKLAAENARIRSALDVCTTNVMIADESHHIVYANQSVLNMFQQAEADIRRDIPRFSAAGLLGGKIDDFHKNPSYQHGLLQQARGTHRSSIVVGGRTFGLILSPIFNDKGDRLGAVVEWQDNTEALRLKAEADARALEESRVAGENARIRSALDNCTTNVMIADNDRRIIYMNHSVTDMLRGAESDLRKALPNFEVRRLIGSTMDEFHKNPAHQRDLLANLRSTYRAEIQVAGRTFSLVANPVFDADGERLGSVVEWKDRTAEVEIEREVSEIVRAASAGEFGKRIEVDGKQGFFKVLGDGINQLLGVTSRGLNDIANVLGALAKGDLTKSIGADYDGLFGQLKADSNATVEQLKEIIANIKDSTDAINTAAKEIAAGNSNLSSRTEQQAASLEETASSMEEITSTVRQNAENAKKANSLATGASDIAARGGKVVGDVVSTMNEINESAKKIVDIISVIDGIAFQTNILALNAAVEAARAGEQGRGFAVVASEVRNLAQRSAAAAKEIKSLIGNSVDKVESGSRLVDEAGRTMNEIVVSIRRVADIMSDISAASMEQSSGIEQVNLAVTQMDENTQKNAALVEEAAAAAESLEEQARYLADAVAVFKLDDKSSHGKPPAGKPAPRLGAAAVPQIALAGALAHKTSHHPGSYQVKPRAIEPIQPPGDGEDGWEEF</sequence>
<keyword evidence="3" id="KW-0807">Transducer</keyword>
<dbReference type="Pfam" id="PF18947">
    <property type="entry name" value="HAMP_2"/>
    <property type="match status" value="1"/>
</dbReference>
<dbReference type="SMART" id="SM00283">
    <property type="entry name" value="MA"/>
    <property type="match status" value="1"/>
</dbReference>
<dbReference type="PRINTS" id="PR00260">
    <property type="entry name" value="CHEMTRNSDUCR"/>
</dbReference>
<dbReference type="GO" id="GO:0005886">
    <property type="term" value="C:plasma membrane"/>
    <property type="evidence" value="ECO:0007669"/>
    <property type="project" value="TreeGrafter"/>
</dbReference>
<name>A0AAX2MBD5_CHRVL</name>
<dbReference type="InterPro" id="IPR003660">
    <property type="entry name" value="HAMP_dom"/>
</dbReference>
<dbReference type="PANTHER" id="PTHR43531">
    <property type="entry name" value="PROTEIN ICFG"/>
    <property type="match status" value="1"/>
</dbReference>
<gene>
    <name evidence="8" type="primary">tar_5</name>
    <name evidence="8" type="ORF">NCTC8684_02796</name>
</gene>
<dbReference type="Gene3D" id="1.10.287.950">
    <property type="entry name" value="Methyl-accepting chemotaxis protein"/>
    <property type="match status" value="1"/>
</dbReference>
<evidence type="ECO:0000256" key="3">
    <source>
        <dbReference type="PROSITE-ProRule" id="PRU00284"/>
    </source>
</evidence>
<feature type="transmembrane region" description="Helical" evidence="5">
    <location>
        <begin position="193"/>
        <end position="211"/>
    </location>
</feature>
<dbReference type="AlphaFoldDB" id="A0AAX2MBD5"/>
<feature type="domain" description="HAMP" evidence="7">
    <location>
        <begin position="841"/>
        <end position="893"/>
    </location>
</feature>
<comment type="similarity">
    <text evidence="2">Belongs to the methyl-accepting chemotaxis (MCP) protein family.</text>
</comment>
<feature type="region of interest" description="Disordered" evidence="4">
    <location>
        <begin position="913"/>
        <end position="933"/>
    </location>
</feature>
<dbReference type="Proteomes" id="UP000254029">
    <property type="component" value="Unassembled WGS sequence"/>
</dbReference>
<dbReference type="SUPFAM" id="SSF58104">
    <property type="entry name" value="Methyl-accepting chemotaxis protein (MCP) signaling domain"/>
    <property type="match status" value="1"/>
</dbReference>
<keyword evidence="5" id="KW-0472">Membrane</keyword>
<evidence type="ECO:0000259" key="6">
    <source>
        <dbReference type="PROSITE" id="PS50111"/>
    </source>
</evidence>